<dbReference type="EMBL" id="JXQQ01000084">
    <property type="protein sequence ID" value="KIQ21939.1"/>
    <property type="molecule type" value="Genomic_DNA"/>
</dbReference>
<protein>
    <recommendedName>
        <fullName evidence="3">Lipoprotein</fullName>
    </recommendedName>
</protein>
<dbReference type="Proteomes" id="UP000032067">
    <property type="component" value="Unassembled WGS sequence"/>
</dbReference>
<reference evidence="1 2" key="1">
    <citation type="submission" date="2014-12" db="EMBL/GenBank/DDBJ databases">
        <title>16Stimator: statistical estimation of ribosomal gene copy numbers from draft genome assemblies.</title>
        <authorList>
            <person name="Perisin M.A."/>
            <person name="Vetter M."/>
            <person name="Gilbert J.A."/>
            <person name="Bergelson J."/>
        </authorList>
    </citation>
    <scope>NUCLEOTIDE SEQUENCE [LARGE SCALE GENOMIC DNA]</scope>
    <source>
        <strain evidence="1 2">MEDvA23</strain>
    </source>
</reference>
<accession>A0A0D0LTP1</accession>
<evidence type="ECO:0000313" key="2">
    <source>
        <dbReference type="Proteomes" id="UP000032067"/>
    </source>
</evidence>
<dbReference type="PROSITE" id="PS51257">
    <property type="entry name" value="PROKAR_LIPOPROTEIN"/>
    <property type="match status" value="1"/>
</dbReference>
<dbReference type="AlphaFoldDB" id="A0A0D0LTP1"/>
<name>A0A0D0LTP1_VARPD</name>
<gene>
    <name evidence="1" type="ORF">RT97_27085</name>
</gene>
<evidence type="ECO:0000313" key="1">
    <source>
        <dbReference type="EMBL" id="KIQ21939.1"/>
    </source>
</evidence>
<dbReference type="RefSeq" id="WP_042581945.1">
    <property type="nucleotide sequence ID" value="NZ_JXQQ01000084.1"/>
</dbReference>
<sequence>MKQISIAIAACGVLLVGCGSEPGEADVKAALLKQIEAAVGQEAAKEQQTELDALNVIGCKKAESNGYVCDWTGPSGGASGRLVKGNAGWVLVGLNEK</sequence>
<comment type="caution">
    <text evidence="1">The sequence shown here is derived from an EMBL/GenBank/DDBJ whole genome shotgun (WGS) entry which is preliminary data.</text>
</comment>
<evidence type="ECO:0008006" key="3">
    <source>
        <dbReference type="Google" id="ProtNLM"/>
    </source>
</evidence>
<proteinExistence type="predicted"/>
<dbReference type="OrthoDB" id="8781411at2"/>
<organism evidence="1 2">
    <name type="scientific">Variovorax paradoxus</name>
    <dbReference type="NCBI Taxonomy" id="34073"/>
    <lineage>
        <taxon>Bacteria</taxon>
        <taxon>Pseudomonadati</taxon>
        <taxon>Pseudomonadota</taxon>
        <taxon>Betaproteobacteria</taxon>
        <taxon>Burkholderiales</taxon>
        <taxon>Comamonadaceae</taxon>
        <taxon>Variovorax</taxon>
    </lineage>
</organism>